<keyword evidence="9" id="KW-0378">Hydrolase</keyword>
<dbReference type="EMBL" id="NJHN03000123">
    <property type="protein sequence ID" value="KAH9413111.1"/>
    <property type="molecule type" value="Genomic_DNA"/>
</dbReference>
<dbReference type="Proteomes" id="UP000887458">
    <property type="component" value="Unassembled WGS sequence"/>
</dbReference>
<dbReference type="Gene3D" id="3.10.310.20">
    <property type="entry name" value="DHHA2 domain"/>
    <property type="match status" value="1"/>
</dbReference>
<dbReference type="Gene3D" id="3.90.1640.10">
    <property type="entry name" value="inorganic pyrophosphatase (n-terminal core)"/>
    <property type="match status" value="1"/>
</dbReference>
<feature type="region of interest" description="Disordered" evidence="12">
    <location>
        <begin position="579"/>
        <end position="662"/>
    </location>
</feature>
<feature type="domain" description="DHHA2" evidence="14">
    <location>
        <begin position="267"/>
        <end position="424"/>
    </location>
</feature>
<proteinExistence type="inferred from homology"/>
<dbReference type="Pfam" id="PF05686">
    <property type="entry name" value="Glyco_transf_90"/>
    <property type="match status" value="1"/>
</dbReference>
<dbReference type="CDD" id="cd00170">
    <property type="entry name" value="SEC14"/>
    <property type="match status" value="1"/>
</dbReference>
<comment type="caution">
    <text evidence="15">The sequence shown here is derived from an EMBL/GenBank/DDBJ whole genome shotgun (WGS) entry which is preliminary data.</text>
</comment>
<evidence type="ECO:0000256" key="9">
    <source>
        <dbReference type="ARBA" id="ARBA00022801"/>
    </source>
</evidence>
<keyword evidence="6" id="KW-0328">Glycosyltransferase</keyword>
<evidence type="ECO:0000256" key="3">
    <source>
        <dbReference type="ARBA" id="ARBA00004922"/>
    </source>
</evidence>
<evidence type="ECO:0000256" key="2">
    <source>
        <dbReference type="ARBA" id="ARBA00004319"/>
    </source>
</evidence>
<comment type="cofactor">
    <cofactor evidence="1">
        <name>Mn(2+)</name>
        <dbReference type="ChEBI" id="CHEBI:29035"/>
    </cofactor>
</comment>
<evidence type="ECO:0000256" key="8">
    <source>
        <dbReference type="ARBA" id="ARBA00022723"/>
    </source>
</evidence>
<dbReference type="InterPro" id="IPR051091">
    <property type="entry name" value="O-Glucosyltr/Glycosyltrsf_90"/>
</dbReference>
<reference evidence="15 16" key="1">
    <citation type="journal article" date="2018" name="J. Allergy Clin. Immunol.">
        <title>High-quality assembly of Dermatophagoides pteronyssinus genome and transcriptome reveals a wide range of novel allergens.</title>
        <authorList>
            <person name="Liu X.Y."/>
            <person name="Yang K.Y."/>
            <person name="Wang M.Q."/>
            <person name="Kwok J.S."/>
            <person name="Zeng X."/>
            <person name="Yang Z."/>
            <person name="Xiao X.J."/>
            <person name="Lau C.P."/>
            <person name="Li Y."/>
            <person name="Huang Z.M."/>
            <person name="Ba J.G."/>
            <person name="Yim A.K."/>
            <person name="Ouyang C.Y."/>
            <person name="Ngai S.M."/>
            <person name="Chan T.F."/>
            <person name="Leung E.L."/>
            <person name="Liu L."/>
            <person name="Liu Z.G."/>
            <person name="Tsui S.K."/>
        </authorList>
    </citation>
    <scope>NUCLEOTIDE SEQUENCE [LARGE SCALE GENOMIC DNA]</scope>
    <source>
        <strain evidence="15">Derp</strain>
    </source>
</reference>
<dbReference type="SUPFAM" id="SSF64182">
    <property type="entry name" value="DHH phosphoesterases"/>
    <property type="match status" value="1"/>
</dbReference>
<comment type="similarity">
    <text evidence="4">Belongs to the glycosyltransferase 90 family.</text>
</comment>
<dbReference type="Pfam" id="PF01368">
    <property type="entry name" value="DHH"/>
    <property type="match status" value="1"/>
</dbReference>
<dbReference type="InterPro" id="IPR038763">
    <property type="entry name" value="DHH_sf"/>
</dbReference>
<dbReference type="Pfam" id="PF13716">
    <property type="entry name" value="CRAL_TRIO_2"/>
    <property type="match status" value="1"/>
</dbReference>
<dbReference type="Pfam" id="PF02833">
    <property type="entry name" value="DHHA2"/>
    <property type="match status" value="1"/>
</dbReference>
<dbReference type="PANTHER" id="PTHR12203:SF35">
    <property type="entry name" value="PROTEIN O-GLUCOSYLTRANSFERASE 1"/>
    <property type="match status" value="1"/>
</dbReference>
<evidence type="ECO:0000313" key="15">
    <source>
        <dbReference type="EMBL" id="KAH9413111.1"/>
    </source>
</evidence>
<reference evidence="15 16" key="2">
    <citation type="journal article" date="2022" name="Mol. Biol. Evol.">
        <title>Comparative Genomics Reveals Insights into the Divergent Evolution of Astigmatic Mites and Household Pest Adaptations.</title>
        <authorList>
            <person name="Xiong Q."/>
            <person name="Wan A.T."/>
            <person name="Liu X."/>
            <person name="Fung C.S."/>
            <person name="Xiao X."/>
            <person name="Malainual N."/>
            <person name="Hou J."/>
            <person name="Wang L."/>
            <person name="Wang M."/>
            <person name="Yang K.Y."/>
            <person name="Cui Y."/>
            <person name="Leung E.L."/>
            <person name="Nong W."/>
            <person name="Shin S.K."/>
            <person name="Au S.W."/>
            <person name="Jeong K.Y."/>
            <person name="Chew F.T."/>
            <person name="Hui J.H."/>
            <person name="Leung T.F."/>
            <person name="Tungtrongchitr A."/>
            <person name="Zhong N."/>
            <person name="Liu Z."/>
            <person name="Tsui S.K."/>
        </authorList>
    </citation>
    <scope>NUCLEOTIDE SEQUENCE [LARGE SCALE GENOMIC DNA]</scope>
    <source>
        <strain evidence="15">Derp</strain>
    </source>
</reference>
<dbReference type="Gene3D" id="3.40.525.10">
    <property type="entry name" value="CRAL-TRIO lipid binding domain"/>
    <property type="match status" value="1"/>
</dbReference>
<evidence type="ECO:0000256" key="6">
    <source>
        <dbReference type="ARBA" id="ARBA00022676"/>
    </source>
</evidence>
<dbReference type="InterPro" id="IPR004097">
    <property type="entry name" value="DHHA2"/>
</dbReference>
<dbReference type="SMART" id="SM00672">
    <property type="entry name" value="CAP10"/>
    <property type="match status" value="1"/>
</dbReference>
<feature type="compositionally biased region" description="Basic and acidic residues" evidence="12">
    <location>
        <begin position="579"/>
        <end position="594"/>
    </location>
</feature>
<dbReference type="PANTHER" id="PTHR12203">
    <property type="entry name" value="KDEL LYS-ASP-GLU-LEU CONTAINING - RELATED"/>
    <property type="match status" value="1"/>
</dbReference>
<feature type="domain" description="Glycosyl transferase CAP10" evidence="13">
    <location>
        <begin position="1163"/>
        <end position="1417"/>
    </location>
</feature>
<protein>
    <submittedName>
        <fullName evidence="15">Protein O-glucosyltransferase 1</fullName>
    </submittedName>
</protein>
<keyword evidence="8" id="KW-0479">Metal-binding</keyword>
<accession>A0ABQ8ISE0</accession>
<dbReference type="SUPFAM" id="SSF52087">
    <property type="entry name" value="CRAL/TRIO domain"/>
    <property type="match status" value="1"/>
</dbReference>
<keyword evidence="7" id="KW-0808">Transferase</keyword>
<keyword evidence="10" id="KW-0464">Manganese</keyword>
<comment type="similarity">
    <text evidence="5">Belongs to the PPase class C family. Prune subfamily.</text>
</comment>
<comment type="subcellular location">
    <subcellularLocation>
        <location evidence="2">Endoplasmic reticulum lumen</location>
    </subcellularLocation>
</comment>
<dbReference type="SMART" id="SM01131">
    <property type="entry name" value="DHHA2"/>
    <property type="match status" value="1"/>
</dbReference>
<dbReference type="InterPro" id="IPR001251">
    <property type="entry name" value="CRAL-TRIO_dom"/>
</dbReference>
<dbReference type="Pfam" id="PF12496">
    <property type="entry name" value="BNIP2"/>
    <property type="match status" value="1"/>
</dbReference>
<dbReference type="InterPro" id="IPR022181">
    <property type="entry name" value="Bcl2-/adenovirus-E1B"/>
</dbReference>
<sequence length="1430" mass="163722">MDRFLQFCRFNLSNVTAFKKLSIVVGNESCDLDSAVSAIVLAYIKYHELTKHQDSDEDDYDQDDSEVIVLPVLNVFREDLHLRREIVFWFEKVLQFELEWLICRDEIDFDAINSSSVQVFISLVDHNENKEFQRLFPRAQFDEIIDHHQPHSSSDPSSSQYIQCDPSKVQIDTGVGSCCSLIALRYFKSNITKHKFGSPVKSSTSSETFDSQIALILYGPILLDTICFTHSAARFNAKDCEAINKLEDLMKHPADVEPSLYDRNEVYQRLVTAKNSLDGLSFEDLLRKDMKIVESISDNNLAICISSVTGILLTEMSLRDKSKELKNFCDQPPKTAAFSDQSRPRMFNAIILMSLDNRIPNNLRRQLAIFCPNKHLMRTIATCIERSEQLSLELITALESLRIYNQNNLKASRKVVLPIISTILNGPGAGNGSIGETKRNDPVTISNGNGESITNTATSAPSSFIQQPDSYYGSFIDDSFVGEFVGDYPNVTDSMEHENILVMDADGQNLVLMNPAENSCLSHTHEIEFDFESFGPESIMYAGNVEQPQQLQINQEKMVDPENIDDVSTVENVNDAKETVHQQTDDEQVDENKDPNVVLNSSEAEAIDTKMQDRQMPTINIENQSQPSSSQEKNNEEIKQSNEQQPTAFNRNSTLSKSQRKRVVPQMNIKNLVLNSDVFSPPVLEQIMTPPLISDVPISNQKMTNGNDLIDHQRNSPEQNSSQLVLNDPLGVSNSMNNDNLNFSTGTIGRNQSMKKKVEINYAMFLNPTVSDVYDKNTNTDQITIDPNMDVNTIQTNGNMSSDMVNTQIDNHQADNGDDNISERRGSLPLSAIEFQSIDLKVIEPYKKVISHGGHLRISSNGEAVSSEFSSSAIILFSACYLPDRSRPDYHYVMDNLFLYVVNTLHNMVADDYILIYLHNATGHQQQSVNNMPTFSWLKRCYQMIDRKLKKNLKGLYLVHPTFWLKTLIIMSKPFISSKFSRKLKFVRSLDELKQMIPIDDLNIPDAKFNNFSLFILLILPISSKFNHSDAVHNESCYDKEGPIDAKNKYLPEFNIEDGLYQKWSKIFDAIRLAHQNYSEPYIDKNNVTSCTLFLPSIDSDLRYFEENFGSNFITEELINKMIADNRGVHYQIVGKRLYRQSNCMFPSRCQGIEHFILEIIDKLPNMDLIINVRDYPQVGRYFSNDQQFPILSFSKEVTSYADIIYPAWTFWSGGPALDIYPNGIGRWDLIREKLLKTQSKLPWTKKKNIAFFRGSRTSSQRDPIVMLGRSRPDLVDAKYTKNQAWKSKADTLGDEPAKTVSFEDHCEYKYLFNVHGVAASFRYKHLFLCRSVVLNVESDWIEFFYPYLKPWIHYVPIDKNFENVVEVLEFLNDNQLLASRIAKRGFEFIRDHLTMNTIRCYWQNLLTLYSDRIISYRPMKPDPNLIEIY</sequence>
<evidence type="ECO:0000256" key="5">
    <source>
        <dbReference type="ARBA" id="ARBA00010331"/>
    </source>
</evidence>
<evidence type="ECO:0000256" key="12">
    <source>
        <dbReference type="SAM" id="MobiDB-lite"/>
    </source>
</evidence>
<comment type="pathway">
    <text evidence="3">Protein modification; protein glycosylation.</text>
</comment>
<name>A0ABQ8ISE0_DERPT</name>
<keyword evidence="16" id="KW-1185">Reference proteome</keyword>
<evidence type="ECO:0000256" key="1">
    <source>
        <dbReference type="ARBA" id="ARBA00001936"/>
    </source>
</evidence>
<gene>
    <name evidence="15" type="primary">POGLUT1</name>
    <name evidence="15" type="ORF">DERP_006797</name>
</gene>
<dbReference type="InterPro" id="IPR038222">
    <property type="entry name" value="DHHA2_dom_sf"/>
</dbReference>
<evidence type="ECO:0000256" key="7">
    <source>
        <dbReference type="ARBA" id="ARBA00022679"/>
    </source>
</evidence>
<organism evidence="15 16">
    <name type="scientific">Dermatophagoides pteronyssinus</name>
    <name type="common">European house dust mite</name>
    <dbReference type="NCBI Taxonomy" id="6956"/>
    <lineage>
        <taxon>Eukaryota</taxon>
        <taxon>Metazoa</taxon>
        <taxon>Ecdysozoa</taxon>
        <taxon>Arthropoda</taxon>
        <taxon>Chelicerata</taxon>
        <taxon>Arachnida</taxon>
        <taxon>Acari</taxon>
        <taxon>Acariformes</taxon>
        <taxon>Sarcoptiformes</taxon>
        <taxon>Astigmata</taxon>
        <taxon>Psoroptidia</taxon>
        <taxon>Analgoidea</taxon>
        <taxon>Pyroglyphidae</taxon>
        <taxon>Dermatophagoidinae</taxon>
        <taxon>Dermatophagoides</taxon>
    </lineage>
</organism>
<feature type="compositionally biased region" description="Polar residues" evidence="12">
    <location>
        <begin position="641"/>
        <end position="657"/>
    </location>
</feature>
<dbReference type="InterPro" id="IPR001667">
    <property type="entry name" value="DDH_dom"/>
</dbReference>
<dbReference type="InterPro" id="IPR006598">
    <property type="entry name" value="CAP10"/>
</dbReference>
<feature type="compositionally biased region" description="Polar residues" evidence="12">
    <location>
        <begin position="615"/>
        <end position="632"/>
    </location>
</feature>
<dbReference type="InterPro" id="IPR036865">
    <property type="entry name" value="CRAL-TRIO_dom_sf"/>
</dbReference>
<evidence type="ECO:0000259" key="13">
    <source>
        <dbReference type="SMART" id="SM00672"/>
    </source>
</evidence>
<evidence type="ECO:0000256" key="4">
    <source>
        <dbReference type="ARBA" id="ARBA00010118"/>
    </source>
</evidence>
<evidence type="ECO:0000256" key="10">
    <source>
        <dbReference type="ARBA" id="ARBA00023211"/>
    </source>
</evidence>
<evidence type="ECO:0000259" key="14">
    <source>
        <dbReference type="SMART" id="SM01131"/>
    </source>
</evidence>
<evidence type="ECO:0000313" key="16">
    <source>
        <dbReference type="Proteomes" id="UP000887458"/>
    </source>
</evidence>
<comment type="function">
    <text evidence="11">Protein O-glucosyltransferase. Catalyzes the reaction that attaches glucose through an O-glycosidic linkage to a conserved serine residue found in the consensus sequence C-X-S-X-[PA]-C in epidermal growth factor-like repeats. Regulates Notch signaling by glucosylating Notch in the ER, glucosylation is required for the correct folding and cleavage of Notch.</text>
</comment>
<evidence type="ECO:0000256" key="11">
    <source>
        <dbReference type="ARBA" id="ARBA00045690"/>
    </source>
</evidence>